<feature type="transmembrane region" description="Helical" evidence="1">
    <location>
        <begin position="106"/>
        <end position="124"/>
    </location>
</feature>
<name>A0ABW4ZSI0_9BACL</name>
<sequence>MQTFLLIISYPILLLSLVSFWQTIRQKPEGFFHDLERAGMGNGIRQVIYGITGVYLLYVLTAMNHVRPLSWYGWIVIFESLLFLLSLRGDLTKGLLIGWYRRGPGLYISSVLNTLFPLTAIYLLQFS</sequence>
<dbReference type="Proteomes" id="UP001597343">
    <property type="component" value="Unassembled WGS sequence"/>
</dbReference>
<organism evidence="2 3">
    <name type="scientific">Tumebacillus lipolyticus</name>
    <dbReference type="NCBI Taxonomy" id="1280370"/>
    <lineage>
        <taxon>Bacteria</taxon>
        <taxon>Bacillati</taxon>
        <taxon>Bacillota</taxon>
        <taxon>Bacilli</taxon>
        <taxon>Bacillales</taxon>
        <taxon>Alicyclobacillaceae</taxon>
        <taxon>Tumebacillus</taxon>
    </lineage>
</organism>
<dbReference type="RefSeq" id="WP_386043579.1">
    <property type="nucleotide sequence ID" value="NZ_JBHUIO010000002.1"/>
</dbReference>
<evidence type="ECO:0000313" key="2">
    <source>
        <dbReference type="EMBL" id="MFD2168664.1"/>
    </source>
</evidence>
<keyword evidence="3" id="KW-1185">Reference proteome</keyword>
<evidence type="ECO:0008006" key="4">
    <source>
        <dbReference type="Google" id="ProtNLM"/>
    </source>
</evidence>
<keyword evidence="1" id="KW-0812">Transmembrane</keyword>
<reference evidence="3" key="1">
    <citation type="journal article" date="2019" name="Int. J. Syst. Evol. Microbiol.">
        <title>The Global Catalogue of Microorganisms (GCM) 10K type strain sequencing project: providing services to taxonomists for standard genome sequencing and annotation.</title>
        <authorList>
            <consortium name="The Broad Institute Genomics Platform"/>
            <consortium name="The Broad Institute Genome Sequencing Center for Infectious Disease"/>
            <person name="Wu L."/>
            <person name="Ma J."/>
        </authorList>
    </citation>
    <scope>NUCLEOTIDE SEQUENCE [LARGE SCALE GENOMIC DNA]</scope>
    <source>
        <strain evidence="3">CGMCC 1.13574</strain>
    </source>
</reference>
<accession>A0ABW4ZSI0</accession>
<keyword evidence="1" id="KW-1133">Transmembrane helix</keyword>
<evidence type="ECO:0000313" key="3">
    <source>
        <dbReference type="Proteomes" id="UP001597343"/>
    </source>
</evidence>
<feature type="transmembrane region" description="Helical" evidence="1">
    <location>
        <begin position="44"/>
        <end position="62"/>
    </location>
</feature>
<feature type="transmembrane region" description="Helical" evidence="1">
    <location>
        <begin position="69"/>
        <end position="86"/>
    </location>
</feature>
<evidence type="ECO:0000256" key="1">
    <source>
        <dbReference type="SAM" id="Phobius"/>
    </source>
</evidence>
<proteinExistence type="predicted"/>
<dbReference type="EMBL" id="JBHUIO010000002">
    <property type="protein sequence ID" value="MFD2168664.1"/>
    <property type="molecule type" value="Genomic_DNA"/>
</dbReference>
<gene>
    <name evidence="2" type="ORF">ACFSOY_01345</name>
</gene>
<keyword evidence="1" id="KW-0472">Membrane</keyword>
<protein>
    <recommendedName>
        <fullName evidence="4">DUF4345 domain-containing protein</fullName>
    </recommendedName>
</protein>
<comment type="caution">
    <text evidence="2">The sequence shown here is derived from an EMBL/GenBank/DDBJ whole genome shotgun (WGS) entry which is preliminary data.</text>
</comment>